<dbReference type="AlphaFoldDB" id="J4GNK8"/>
<organism evidence="3 4">
    <name type="scientific">Fibroporia radiculosa</name>
    <dbReference type="NCBI Taxonomy" id="599839"/>
    <lineage>
        <taxon>Eukaryota</taxon>
        <taxon>Fungi</taxon>
        <taxon>Dikarya</taxon>
        <taxon>Basidiomycota</taxon>
        <taxon>Agaricomycotina</taxon>
        <taxon>Agaricomycetes</taxon>
        <taxon>Polyporales</taxon>
        <taxon>Fibroporiaceae</taxon>
        <taxon>Fibroporia</taxon>
    </lineage>
</organism>
<accession>J4GNK8</accession>
<keyword evidence="2" id="KW-0812">Transmembrane</keyword>
<sequence>MSSGDWPTRSTKQAIRLKQPSVPSPTPPFFTVDLVAVPGVVIPFSRVQLALLVAGLFYVQILFSSTLMNE</sequence>
<proteinExistence type="predicted"/>
<keyword evidence="2" id="KW-0472">Membrane</keyword>
<dbReference type="InParanoid" id="J4GNK8"/>
<dbReference type="GeneID" id="24096476"/>
<gene>
    <name evidence="3" type="ORF">FIBRA_03625</name>
</gene>
<evidence type="ECO:0000256" key="1">
    <source>
        <dbReference type="SAM" id="MobiDB-lite"/>
    </source>
</evidence>
<feature type="transmembrane region" description="Helical" evidence="2">
    <location>
        <begin position="47"/>
        <end position="68"/>
    </location>
</feature>
<dbReference type="HOGENOM" id="CLU_2757800_0_0_1"/>
<evidence type="ECO:0000313" key="4">
    <source>
        <dbReference type="Proteomes" id="UP000006352"/>
    </source>
</evidence>
<keyword evidence="4" id="KW-1185">Reference proteome</keyword>
<dbReference type="RefSeq" id="XP_012180848.1">
    <property type="nucleotide sequence ID" value="XM_012325458.1"/>
</dbReference>
<dbReference type="EMBL" id="HE797040">
    <property type="protein sequence ID" value="CCM01565.1"/>
    <property type="molecule type" value="Genomic_DNA"/>
</dbReference>
<evidence type="ECO:0000313" key="3">
    <source>
        <dbReference type="EMBL" id="CCM01565.1"/>
    </source>
</evidence>
<protein>
    <submittedName>
        <fullName evidence="3">Uncharacterized protein</fullName>
    </submittedName>
</protein>
<name>J4GNK8_9APHY</name>
<feature type="compositionally biased region" description="Polar residues" evidence="1">
    <location>
        <begin position="1"/>
        <end position="13"/>
    </location>
</feature>
<dbReference type="Proteomes" id="UP000006352">
    <property type="component" value="Unassembled WGS sequence"/>
</dbReference>
<reference evidence="3 4" key="1">
    <citation type="journal article" date="2012" name="Appl. Environ. Microbiol.">
        <title>Short-read sequencing for genomic analysis of the brown rot fungus Fibroporia radiculosa.</title>
        <authorList>
            <person name="Tang J.D."/>
            <person name="Perkins A.D."/>
            <person name="Sonstegard T.S."/>
            <person name="Schroeder S.G."/>
            <person name="Burgess S.C."/>
            <person name="Diehl S.V."/>
        </authorList>
    </citation>
    <scope>NUCLEOTIDE SEQUENCE [LARGE SCALE GENOMIC DNA]</scope>
    <source>
        <strain evidence="3 4">TFFH 294</strain>
    </source>
</reference>
<evidence type="ECO:0000256" key="2">
    <source>
        <dbReference type="SAM" id="Phobius"/>
    </source>
</evidence>
<keyword evidence="2" id="KW-1133">Transmembrane helix</keyword>
<feature type="region of interest" description="Disordered" evidence="1">
    <location>
        <begin position="1"/>
        <end position="23"/>
    </location>
</feature>